<dbReference type="InterPro" id="IPR050866">
    <property type="entry name" value="CNG_cation_channel"/>
</dbReference>
<evidence type="ECO:0000313" key="4">
    <source>
        <dbReference type="EMBL" id="KAK2186675.1"/>
    </source>
</evidence>
<evidence type="ECO:0000256" key="1">
    <source>
        <dbReference type="ARBA" id="ARBA00023286"/>
    </source>
</evidence>
<dbReference type="AlphaFoldDB" id="A0AAD9P2C4"/>
<name>A0AAD9P2C4_RIDPI</name>
<feature type="domain" description="Cyclic nucleotide-binding" evidence="3">
    <location>
        <begin position="19"/>
        <end position="121"/>
    </location>
</feature>
<proteinExistence type="predicted"/>
<dbReference type="SUPFAM" id="SSF51206">
    <property type="entry name" value="cAMP-binding domain-like"/>
    <property type="match status" value="1"/>
</dbReference>
<keyword evidence="5" id="KW-1185">Reference proteome</keyword>
<evidence type="ECO:0000313" key="5">
    <source>
        <dbReference type="Proteomes" id="UP001209878"/>
    </source>
</evidence>
<dbReference type="Gene3D" id="2.60.120.10">
    <property type="entry name" value="Jelly Rolls"/>
    <property type="match status" value="1"/>
</dbReference>
<protein>
    <recommendedName>
        <fullName evidence="3">Cyclic nucleotide-binding domain-containing protein</fullName>
    </recommendedName>
</protein>
<dbReference type="PANTHER" id="PTHR45638:SF19">
    <property type="entry name" value="CYCLIC NUCLEOTIDE-BINDING DOMAIN-CONTAINING PROTEIN"/>
    <property type="match status" value="1"/>
</dbReference>
<dbReference type="SMART" id="SM00100">
    <property type="entry name" value="cNMP"/>
    <property type="match status" value="1"/>
</dbReference>
<gene>
    <name evidence="4" type="ORF">NP493_192g03088</name>
</gene>
<dbReference type="InterPro" id="IPR014710">
    <property type="entry name" value="RmlC-like_jellyroll"/>
</dbReference>
<keyword evidence="1" id="KW-1071">Ligand-gated ion channel</keyword>
<organism evidence="4 5">
    <name type="scientific">Ridgeia piscesae</name>
    <name type="common">Tubeworm</name>
    <dbReference type="NCBI Taxonomy" id="27915"/>
    <lineage>
        <taxon>Eukaryota</taxon>
        <taxon>Metazoa</taxon>
        <taxon>Spiralia</taxon>
        <taxon>Lophotrochozoa</taxon>
        <taxon>Annelida</taxon>
        <taxon>Polychaeta</taxon>
        <taxon>Sedentaria</taxon>
        <taxon>Canalipalpata</taxon>
        <taxon>Sabellida</taxon>
        <taxon>Siboglinidae</taxon>
        <taxon>Ridgeia</taxon>
    </lineage>
</organism>
<dbReference type="PANTHER" id="PTHR45638">
    <property type="entry name" value="CYCLIC NUCLEOTIDE-GATED CATION CHANNEL SUBUNIT A"/>
    <property type="match status" value="1"/>
</dbReference>
<dbReference type="GO" id="GO:0005221">
    <property type="term" value="F:intracellularly cyclic nucleotide-activated monoatomic cation channel activity"/>
    <property type="evidence" value="ECO:0007669"/>
    <property type="project" value="InterPro"/>
</dbReference>
<feature type="transmembrane region" description="Helical" evidence="2">
    <location>
        <begin position="133"/>
        <end position="157"/>
    </location>
</feature>
<sequence length="164" mass="18847">MQAEIANETYKNLFAKSFLFKDLCRGFLRMIALKIKPILFLKYQVIVRRGDVKRQMVYIHRGMLQVLSEEDDETPVALLQDGKIIGEVGLIMDVPSTATIRSATNSDLCILEKSDLQSVLMHYPESEYRRAMLLYNTSGIFFNLTVYLIVFVCVLTYTHPPHAH</sequence>
<dbReference type="GO" id="GO:0005249">
    <property type="term" value="F:voltage-gated potassium channel activity"/>
    <property type="evidence" value="ECO:0007669"/>
    <property type="project" value="TreeGrafter"/>
</dbReference>
<dbReference type="Proteomes" id="UP001209878">
    <property type="component" value="Unassembled WGS sequence"/>
</dbReference>
<accession>A0AAD9P2C4</accession>
<keyword evidence="2" id="KW-0812">Transmembrane</keyword>
<dbReference type="CDD" id="cd00038">
    <property type="entry name" value="CAP_ED"/>
    <property type="match status" value="1"/>
</dbReference>
<keyword evidence="1" id="KW-0407">Ion channel</keyword>
<evidence type="ECO:0000259" key="3">
    <source>
        <dbReference type="PROSITE" id="PS50042"/>
    </source>
</evidence>
<dbReference type="PROSITE" id="PS50042">
    <property type="entry name" value="CNMP_BINDING_3"/>
    <property type="match status" value="1"/>
</dbReference>
<reference evidence="4" key="1">
    <citation type="journal article" date="2023" name="Mol. Biol. Evol.">
        <title>Third-Generation Sequencing Reveals the Adaptive Role of the Epigenome in Three Deep-Sea Polychaetes.</title>
        <authorList>
            <person name="Perez M."/>
            <person name="Aroh O."/>
            <person name="Sun Y."/>
            <person name="Lan Y."/>
            <person name="Juniper S.K."/>
            <person name="Young C.R."/>
            <person name="Angers B."/>
            <person name="Qian P.Y."/>
        </authorList>
    </citation>
    <scope>NUCLEOTIDE SEQUENCE</scope>
    <source>
        <strain evidence="4">R07B-5</strain>
    </source>
</reference>
<dbReference type="GO" id="GO:0044877">
    <property type="term" value="F:protein-containing complex binding"/>
    <property type="evidence" value="ECO:0007669"/>
    <property type="project" value="TreeGrafter"/>
</dbReference>
<dbReference type="InterPro" id="IPR018490">
    <property type="entry name" value="cNMP-bd_dom_sf"/>
</dbReference>
<keyword evidence="1" id="KW-0406">Ion transport</keyword>
<dbReference type="EMBL" id="JAODUO010000193">
    <property type="protein sequence ID" value="KAK2186675.1"/>
    <property type="molecule type" value="Genomic_DNA"/>
</dbReference>
<dbReference type="InterPro" id="IPR000595">
    <property type="entry name" value="cNMP-bd_dom"/>
</dbReference>
<keyword evidence="2" id="KW-0472">Membrane</keyword>
<comment type="caution">
    <text evidence="4">The sequence shown here is derived from an EMBL/GenBank/DDBJ whole genome shotgun (WGS) entry which is preliminary data.</text>
</comment>
<keyword evidence="1" id="KW-0813">Transport</keyword>
<dbReference type="Pfam" id="PF00027">
    <property type="entry name" value="cNMP_binding"/>
    <property type="match status" value="1"/>
</dbReference>
<evidence type="ECO:0000256" key="2">
    <source>
        <dbReference type="SAM" id="Phobius"/>
    </source>
</evidence>
<keyword evidence="2" id="KW-1133">Transmembrane helix</keyword>